<protein>
    <recommendedName>
        <fullName evidence="4">TonB-dependent receptor</fullName>
    </recommendedName>
</protein>
<evidence type="ECO:0000256" key="1">
    <source>
        <dbReference type="SAM" id="SignalP"/>
    </source>
</evidence>
<proteinExistence type="predicted"/>
<evidence type="ECO:0000313" key="2">
    <source>
        <dbReference type="EMBL" id="MDP9892869.1"/>
    </source>
</evidence>
<organism evidence="2 3">
    <name type="scientific">Variovorax boronicumulans</name>
    <dbReference type="NCBI Taxonomy" id="436515"/>
    <lineage>
        <taxon>Bacteria</taxon>
        <taxon>Pseudomonadati</taxon>
        <taxon>Pseudomonadota</taxon>
        <taxon>Betaproteobacteria</taxon>
        <taxon>Burkholderiales</taxon>
        <taxon>Comamonadaceae</taxon>
        <taxon>Variovorax</taxon>
    </lineage>
</organism>
<gene>
    <name evidence="2" type="ORF">J2W31_001980</name>
</gene>
<dbReference type="EMBL" id="JAUSRD010000004">
    <property type="protein sequence ID" value="MDP9892869.1"/>
    <property type="molecule type" value="Genomic_DNA"/>
</dbReference>
<keyword evidence="1" id="KW-0732">Signal</keyword>
<feature type="signal peptide" evidence="1">
    <location>
        <begin position="1"/>
        <end position="28"/>
    </location>
</feature>
<sequence length="139" mass="14937">MFFHSNFPRKTVALCLASLLMGASAAHAVEATPLPLGEQGVLVERLPAPVRTGSVIVEETGAHGVDAQGVKRHLAANLKTDMGLYPRSEARSFFGGDVKMDYRVARPAIDRPFGDERAIVELPKVSSALQRAIRAISTN</sequence>
<accession>A0AAW8CR03</accession>
<feature type="chain" id="PRO_5043364563" description="TonB-dependent receptor" evidence="1">
    <location>
        <begin position="29"/>
        <end position="139"/>
    </location>
</feature>
<dbReference type="RefSeq" id="WP_307599525.1">
    <property type="nucleotide sequence ID" value="NZ_JAUSRD010000004.1"/>
</dbReference>
<reference evidence="2" key="1">
    <citation type="submission" date="2023-07" db="EMBL/GenBank/DDBJ databases">
        <title>Sorghum-associated microbial communities from plants grown in Nebraska, USA.</title>
        <authorList>
            <person name="Schachtman D."/>
        </authorList>
    </citation>
    <scope>NUCLEOTIDE SEQUENCE</scope>
    <source>
        <strain evidence="2">DS3754</strain>
    </source>
</reference>
<comment type="caution">
    <text evidence="2">The sequence shown here is derived from an EMBL/GenBank/DDBJ whole genome shotgun (WGS) entry which is preliminary data.</text>
</comment>
<name>A0AAW8CR03_9BURK</name>
<dbReference type="AlphaFoldDB" id="A0AAW8CR03"/>
<evidence type="ECO:0000313" key="3">
    <source>
        <dbReference type="Proteomes" id="UP001242045"/>
    </source>
</evidence>
<evidence type="ECO:0008006" key="4">
    <source>
        <dbReference type="Google" id="ProtNLM"/>
    </source>
</evidence>
<dbReference type="Proteomes" id="UP001242045">
    <property type="component" value="Unassembled WGS sequence"/>
</dbReference>